<protein>
    <submittedName>
        <fullName evidence="2">Uncharacterized protein</fullName>
    </submittedName>
</protein>
<dbReference type="PATRIC" id="fig|1088869.3.peg.130"/>
<name>G6XF65_9PROT</name>
<comment type="caution">
    <text evidence="2">The sequence shown here is derived from an EMBL/GenBank/DDBJ whole genome shotgun (WGS) entry which is preliminary data.</text>
</comment>
<proteinExistence type="predicted"/>
<feature type="region of interest" description="Disordered" evidence="1">
    <location>
        <begin position="35"/>
        <end position="61"/>
    </location>
</feature>
<evidence type="ECO:0000313" key="2">
    <source>
        <dbReference type="EMBL" id="EHH68823.1"/>
    </source>
</evidence>
<keyword evidence="3" id="KW-1185">Reference proteome</keyword>
<dbReference type="Proteomes" id="UP000004949">
    <property type="component" value="Unassembled WGS sequence"/>
</dbReference>
<dbReference type="STRING" id="1088869.GMO_01300"/>
<organism evidence="2 3">
    <name type="scientific">Gluconobacter morbifer G707</name>
    <dbReference type="NCBI Taxonomy" id="1088869"/>
    <lineage>
        <taxon>Bacteria</taxon>
        <taxon>Pseudomonadati</taxon>
        <taxon>Pseudomonadota</taxon>
        <taxon>Alphaproteobacteria</taxon>
        <taxon>Acetobacterales</taxon>
        <taxon>Acetobacteraceae</taxon>
        <taxon>Gluconobacter</taxon>
    </lineage>
</organism>
<accession>G6XF65</accession>
<dbReference type="AlphaFoldDB" id="G6XF65"/>
<dbReference type="EMBL" id="AGQV01000001">
    <property type="protein sequence ID" value="EHH68823.1"/>
    <property type="molecule type" value="Genomic_DNA"/>
</dbReference>
<evidence type="ECO:0000256" key="1">
    <source>
        <dbReference type="SAM" id="MobiDB-lite"/>
    </source>
</evidence>
<evidence type="ECO:0000313" key="3">
    <source>
        <dbReference type="Proteomes" id="UP000004949"/>
    </source>
</evidence>
<sequence length="61" mass="6456">MLHPDSSFRKEKGCGLTRVGVRIGFANEPAPALMGQRGAVGYSTGARRRRGRPVQTGSSGI</sequence>
<reference evidence="2 3" key="1">
    <citation type="submission" date="2011-10" db="EMBL/GenBank/DDBJ databases">
        <title>Genome sequence of Gluconobacter morbifer G707, isolated from Drosophila gut.</title>
        <authorList>
            <person name="Lee W.-J."/>
            <person name="Kim E.-K."/>
        </authorList>
    </citation>
    <scope>NUCLEOTIDE SEQUENCE [LARGE SCALE GENOMIC DNA]</scope>
    <source>
        <strain evidence="2 3">G707</strain>
    </source>
</reference>
<gene>
    <name evidence="2" type="ORF">GMO_01300</name>
</gene>